<keyword evidence="6" id="KW-0456">Lyase</keyword>
<dbReference type="AlphaFoldDB" id="A0AAW1QF56"/>
<dbReference type="Pfam" id="PF22099">
    <property type="entry name" value="MRS2-like"/>
    <property type="match status" value="1"/>
</dbReference>
<dbReference type="FunFam" id="3.20.20.70:FF:000071">
    <property type="entry name" value="Hydroxymethylglutaryl-CoA lyase"/>
    <property type="match status" value="1"/>
</dbReference>
<feature type="domain" description="Pyruvate carboxyltransferase" evidence="8">
    <location>
        <begin position="1"/>
        <end position="253"/>
    </location>
</feature>
<dbReference type="CDD" id="cd07938">
    <property type="entry name" value="DRE_TIM_HMGL"/>
    <property type="match status" value="1"/>
</dbReference>
<dbReference type="Pfam" id="PF00682">
    <property type="entry name" value="HMGL-like"/>
    <property type="match status" value="1"/>
</dbReference>
<name>A0AAW1QF56_9CHLO</name>
<dbReference type="Gene3D" id="3.20.20.70">
    <property type="entry name" value="Aldolase class I"/>
    <property type="match status" value="1"/>
</dbReference>
<dbReference type="SUPFAM" id="SSF51569">
    <property type="entry name" value="Aldolase"/>
    <property type="match status" value="1"/>
</dbReference>
<dbReference type="EMBL" id="JALJOR010000003">
    <property type="protein sequence ID" value="KAK9820050.1"/>
    <property type="molecule type" value="Genomic_DNA"/>
</dbReference>
<evidence type="ECO:0000256" key="7">
    <source>
        <dbReference type="ARBA" id="ARBA00049877"/>
    </source>
</evidence>
<dbReference type="NCBIfam" id="NF004283">
    <property type="entry name" value="PRK05692.1"/>
    <property type="match status" value="1"/>
</dbReference>
<comment type="catalytic activity">
    <reaction evidence="7">
        <text>(3S)-3-hydroxy-3-methylglutaryl-CoA = acetoacetate + acetyl-CoA</text>
        <dbReference type="Rhea" id="RHEA:24404"/>
        <dbReference type="ChEBI" id="CHEBI:13705"/>
        <dbReference type="ChEBI" id="CHEBI:43074"/>
        <dbReference type="ChEBI" id="CHEBI:57288"/>
        <dbReference type="EC" id="4.1.3.4"/>
    </reaction>
</comment>
<evidence type="ECO:0000256" key="1">
    <source>
        <dbReference type="ARBA" id="ARBA00005143"/>
    </source>
</evidence>
<dbReference type="InterPro" id="IPR013785">
    <property type="entry name" value="Aldolase_TIM"/>
</dbReference>
<dbReference type="PROSITE" id="PS50991">
    <property type="entry name" value="PYR_CT"/>
    <property type="match status" value="1"/>
</dbReference>
<evidence type="ECO:0000256" key="4">
    <source>
        <dbReference type="ARBA" id="ARBA00012910"/>
    </source>
</evidence>
<dbReference type="GO" id="GO:0006552">
    <property type="term" value="P:L-leucine catabolic process"/>
    <property type="evidence" value="ECO:0007669"/>
    <property type="project" value="TreeGrafter"/>
</dbReference>
<dbReference type="PANTHER" id="PTHR42738:SF7">
    <property type="entry name" value="HYDROXYMETHYLGLUTARYL-COA LYASE"/>
    <property type="match status" value="1"/>
</dbReference>
<evidence type="ECO:0000259" key="8">
    <source>
        <dbReference type="PROSITE" id="PS50991"/>
    </source>
</evidence>
<comment type="pathway">
    <text evidence="1">Metabolic intermediate metabolism; (S)-3-hydroxy-3-methylglutaryl-CoA degradation; acetoacetate from (S)-3-hydroxy-3-methylglutaryl-CoA: step 1/1.</text>
</comment>
<dbReference type="Gene3D" id="1.20.58.340">
    <property type="entry name" value="Magnesium transport protein CorA, transmembrane region"/>
    <property type="match status" value="1"/>
</dbReference>
<evidence type="ECO:0000256" key="2">
    <source>
        <dbReference type="ARBA" id="ARBA00007535"/>
    </source>
</evidence>
<dbReference type="PROSITE" id="PS01062">
    <property type="entry name" value="HMG_COA_LYASE"/>
    <property type="match status" value="1"/>
</dbReference>
<dbReference type="InterPro" id="IPR039204">
    <property type="entry name" value="MRS2-like"/>
</dbReference>
<dbReference type="GO" id="GO:0046872">
    <property type="term" value="F:metal ion binding"/>
    <property type="evidence" value="ECO:0007669"/>
    <property type="project" value="UniProtKB-KW"/>
</dbReference>
<organism evidence="9 10">
    <name type="scientific">[Myrmecia] bisecta</name>
    <dbReference type="NCBI Taxonomy" id="41462"/>
    <lineage>
        <taxon>Eukaryota</taxon>
        <taxon>Viridiplantae</taxon>
        <taxon>Chlorophyta</taxon>
        <taxon>core chlorophytes</taxon>
        <taxon>Trebouxiophyceae</taxon>
        <taxon>Trebouxiales</taxon>
        <taxon>Trebouxiaceae</taxon>
        <taxon>Myrmecia</taxon>
    </lineage>
</organism>
<dbReference type="EC" id="4.1.3.4" evidence="4"/>
<comment type="similarity">
    <text evidence="2">Belongs to the CorA metal ion transporter (MIT) (TC 1.A.35.5) family.</text>
</comment>
<reference evidence="9 10" key="1">
    <citation type="journal article" date="2024" name="Nat. Commun.">
        <title>Phylogenomics reveals the evolutionary origins of lichenization in chlorophyte algae.</title>
        <authorList>
            <person name="Puginier C."/>
            <person name="Libourel C."/>
            <person name="Otte J."/>
            <person name="Skaloud P."/>
            <person name="Haon M."/>
            <person name="Grisel S."/>
            <person name="Petersen M."/>
            <person name="Berrin J.G."/>
            <person name="Delaux P.M."/>
            <person name="Dal Grande F."/>
            <person name="Keller J."/>
        </authorList>
    </citation>
    <scope>NUCLEOTIDE SEQUENCE [LARGE SCALE GENOMIC DNA]</scope>
    <source>
        <strain evidence="9 10">SAG 2043</strain>
    </source>
</reference>
<dbReference type="PANTHER" id="PTHR42738">
    <property type="entry name" value="HYDROXYMETHYLGLUTARYL-COA LYASE"/>
    <property type="match status" value="1"/>
</dbReference>
<comment type="caution">
    <text evidence="9">The sequence shown here is derived from an EMBL/GenBank/DDBJ whole genome shotgun (WGS) entry which is preliminary data.</text>
</comment>
<protein>
    <recommendedName>
        <fullName evidence="4">hydroxymethylglutaryl-CoA lyase</fullName>
        <ecNumber evidence="4">4.1.3.4</ecNumber>
    </recommendedName>
</protein>
<evidence type="ECO:0000256" key="3">
    <source>
        <dbReference type="ARBA" id="ARBA00009405"/>
    </source>
</evidence>
<comment type="similarity">
    <text evidence="3">Belongs to the HMG-CoA lyase family.</text>
</comment>
<evidence type="ECO:0000313" key="9">
    <source>
        <dbReference type="EMBL" id="KAK9820050.1"/>
    </source>
</evidence>
<dbReference type="GO" id="GO:0046951">
    <property type="term" value="P:ketone body biosynthetic process"/>
    <property type="evidence" value="ECO:0007669"/>
    <property type="project" value="TreeGrafter"/>
</dbReference>
<dbReference type="Proteomes" id="UP001489004">
    <property type="component" value="Unassembled WGS sequence"/>
</dbReference>
<dbReference type="InterPro" id="IPR043594">
    <property type="entry name" value="HMGL"/>
</dbReference>
<dbReference type="GO" id="GO:0015095">
    <property type="term" value="F:magnesium ion transmembrane transporter activity"/>
    <property type="evidence" value="ECO:0007669"/>
    <property type="project" value="UniProtKB-ARBA"/>
</dbReference>
<gene>
    <name evidence="9" type="ORF">WJX72_005485</name>
</gene>
<evidence type="ECO:0000256" key="5">
    <source>
        <dbReference type="ARBA" id="ARBA00022723"/>
    </source>
</evidence>
<dbReference type="InterPro" id="IPR000891">
    <property type="entry name" value="PYR_CT"/>
</dbReference>
<evidence type="ECO:0000313" key="10">
    <source>
        <dbReference type="Proteomes" id="UP001489004"/>
    </source>
</evidence>
<keyword evidence="10" id="KW-1185">Reference proteome</keyword>
<sequence>MPAEPVRSLRNLTRLARGLQTQTTSHAENARLFLGAELPEYVKIVEQIHRVEGVQYPVLTPNLKGFERAVAAGAKQVAVFAAASEAFSQKNINCSIGDSLKRYEDIVAAAKEANVAVRGYVSCVVGCPYQGQVHPHEAAEVAAALHDMGCYEVSMGDTIGVGTPASVAAMFEACKQAVPVDKLAAHMHDTYGQAVANILASLQLGISVVDASVAGLGGCPYAKGATGNVATEDVVYLLNGFGIKHGVDMDKLLDTSDFISKALGRQNSSRLDYKAGLSDVPADAKDLAGALRIPARDVELLDPQGWQDPPTAIYLRAGAILVCLSGLRLVICKDQVTVLSVPDRHQPGVPVPPSSDHPAVQELILFLRPSQYRDSAQRRIEVDQSLPYELRALEGALSAATQDLAQHIAALEERITAVLDFLVQKVTSAKLKELLELKLALQKLSSYASRFKQELDRLLSDPRRLGEMYLTRMSGLASGAGPPGSTEPSMLGGCMQAID</sequence>
<accession>A0AAW1QF56</accession>
<keyword evidence="5" id="KW-0479">Metal-binding</keyword>
<evidence type="ECO:0000256" key="6">
    <source>
        <dbReference type="ARBA" id="ARBA00023239"/>
    </source>
</evidence>
<dbReference type="Gene3D" id="2.40.128.330">
    <property type="match status" value="1"/>
</dbReference>
<proteinExistence type="inferred from homology"/>
<dbReference type="InterPro" id="IPR000138">
    <property type="entry name" value="HMG_CoA_lyase_AS"/>
</dbReference>
<dbReference type="GO" id="GO:0004419">
    <property type="term" value="F:hydroxymethylglutaryl-CoA lyase activity"/>
    <property type="evidence" value="ECO:0007669"/>
    <property type="project" value="UniProtKB-EC"/>
</dbReference>